<accession>A0A9W6ZMP5</accession>
<dbReference type="SUPFAM" id="SSF53448">
    <property type="entry name" value="Nucleotide-diphospho-sugar transferases"/>
    <property type="match status" value="1"/>
</dbReference>
<dbReference type="PANTHER" id="PTHR12042">
    <property type="entry name" value="LACTOSYLCERAMIDE 4-ALPHA-GALACTOSYLTRANSFERASE ALPHA- 1,4-GALACTOSYLTRANSFERASE"/>
    <property type="match status" value="1"/>
</dbReference>
<evidence type="ECO:0000313" key="8">
    <source>
        <dbReference type="EMBL" id="GMH54821.1"/>
    </source>
</evidence>
<evidence type="ECO:0000256" key="6">
    <source>
        <dbReference type="ARBA" id="ARBA00023136"/>
    </source>
</evidence>
<dbReference type="InterPro" id="IPR007652">
    <property type="entry name" value="A1-4-GlycosylTfrase_dom"/>
</dbReference>
<keyword evidence="9" id="KW-1185">Reference proteome</keyword>
<dbReference type="AlphaFoldDB" id="A0A9W6ZMP5"/>
<evidence type="ECO:0000313" key="9">
    <source>
        <dbReference type="Proteomes" id="UP001165082"/>
    </source>
</evidence>
<gene>
    <name evidence="8" type="ORF">TrRE_jg9100</name>
</gene>
<dbReference type="GO" id="GO:0000139">
    <property type="term" value="C:Golgi membrane"/>
    <property type="evidence" value="ECO:0007669"/>
    <property type="project" value="UniProtKB-SubCell"/>
</dbReference>
<dbReference type="GO" id="GO:0006688">
    <property type="term" value="P:glycosphingolipid biosynthetic process"/>
    <property type="evidence" value="ECO:0007669"/>
    <property type="project" value="TreeGrafter"/>
</dbReference>
<dbReference type="Proteomes" id="UP001165082">
    <property type="component" value="Unassembled WGS sequence"/>
</dbReference>
<dbReference type="PANTHER" id="PTHR12042:SF21">
    <property type="entry name" value="ALPHA1,4-GALACTOSYLTRANSFERASE 1-RELATED"/>
    <property type="match status" value="1"/>
</dbReference>
<dbReference type="Pfam" id="PF04572">
    <property type="entry name" value="Gb3_synth"/>
    <property type="match status" value="1"/>
</dbReference>
<keyword evidence="3" id="KW-0328">Glycosyltransferase</keyword>
<dbReference type="Gene3D" id="3.90.550.20">
    <property type="match status" value="1"/>
</dbReference>
<evidence type="ECO:0000259" key="7">
    <source>
        <dbReference type="Pfam" id="PF04572"/>
    </source>
</evidence>
<dbReference type="Pfam" id="PF04488">
    <property type="entry name" value="Gly_transf_sug"/>
    <property type="match status" value="1"/>
</dbReference>
<keyword evidence="6" id="KW-0472">Membrane</keyword>
<evidence type="ECO:0000256" key="2">
    <source>
        <dbReference type="ARBA" id="ARBA00009003"/>
    </source>
</evidence>
<evidence type="ECO:0000256" key="5">
    <source>
        <dbReference type="ARBA" id="ARBA00023034"/>
    </source>
</evidence>
<dbReference type="InterPro" id="IPR029044">
    <property type="entry name" value="Nucleotide-diphossugar_trans"/>
</dbReference>
<evidence type="ECO:0000256" key="4">
    <source>
        <dbReference type="ARBA" id="ARBA00022679"/>
    </source>
</evidence>
<protein>
    <recommendedName>
        <fullName evidence="7">Alpha 1,4-glycosyltransferase domain-containing protein</fullName>
    </recommendedName>
</protein>
<dbReference type="GO" id="GO:0016758">
    <property type="term" value="F:hexosyltransferase activity"/>
    <property type="evidence" value="ECO:0007669"/>
    <property type="project" value="UniProtKB-ARBA"/>
</dbReference>
<reference evidence="8" key="1">
    <citation type="submission" date="2022-07" db="EMBL/GenBank/DDBJ databases">
        <title>Genome analysis of Parmales, a sister group of diatoms, reveals the evolutionary specialization of diatoms from phago-mixotrophs to photoautotrophs.</title>
        <authorList>
            <person name="Ban H."/>
            <person name="Sato S."/>
            <person name="Yoshikawa S."/>
            <person name="Kazumasa Y."/>
            <person name="Nakamura Y."/>
            <person name="Ichinomiya M."/>
            <person name="Saitoh K."/>
            <person name="Sato N."/>
            <person name="Blanc-Mathieu R."/>
            <person name="Endo H."/>
            <person name="Kuwata A."/>
            <person name="Ogata H."/>
        </authorList>
    </citation>
    <scope>NUCLEOTIDE SEQUENCE</scope>
</reference>
<keyword evidence="5" id="KW-0333">Golgi apparatus</keyword>
<proteinExistence type="inferred from homology"/>
<dbReference type="InterPro" id="IPR051981">
    <property type="entry name" value="Glycosyltransf_32"/>
</dbReference>
<feature type="domain" description="Alpha 1,4-glycosyltransferase" evidence="7">
    <location>
        <begin position="129"/>
        <end position="250"/>
    </location>
</feature>
<name>A0A9W6ZMP5_9STRA</name>
<evidence type="ECO:0000256" key="3">
    <source>
        <dbReference type="ARBA" id="ARBA00022676"/>
    </source>
</evidence>
<dbReference type="OrthoDB" id="409543at2759"/>
<keyword evidence="4" id="KW-0808">Transferase</keyword>
<sequence length="276" mass="31938">MKTLGNPAQYNVIMPWMGDAQGKELPWEPQNIEDVDIKFENAYHCSTMCADRFSKRAGMEHVHDFMKRNAKGRPFYYSHFTDFYRMLLLYLYGGTYLDADIVLRTDVTYLDNVLAREDENYLNGAYLSFDAHHSFVKYCLETIPEVYDPYIWGIIGPHLVTKANNHFKGTSHAPTVLPVDALYFVNWRHRIKLISGANLKRQAYESLGGHNFNSQIGYHFWSKMLFKDDFAIELNSLGGWALYDTCLCHYMTCLMQPQKSKECPANVRLGLHSSNV</sequence>
<dbReference type="InterPro" id="IPR007577">
    <property type="entry name" value="GlycoTrfase_DXD_sugar-bd_CS"/>
</dbReference>
<dbReference type="EMBL" id="BRXZ01006069">
    <property type="protein sequence ID" value="GMH54821.1"/>
    <property type="molecule type" value="Genomic_DNA"/>
</dbReference>
<evidence type="ECO:0000256" key="1">
    <source>
        <dbReference type="ARBA" id="ARBA00004323"/>
    </source>
</evidence>
<comment type="subcellular location">
    <subcellularLocation>
        <location evidence="1">Golgi apparatus membrane</location>
        <topology evidence="1">Single-pass type II membrane protein</topology>
    </subcellularLocation>
</comment>
<comment type="caution">
    <text evidence="8">The sequence shown here is derived from an EMBL/GenBank/DDBJ whole genome shotgun (WGS) entry which is preliminary data.</text>
</comment>
<organism evidence="8 9">
    <name type="scientific">Triparma retinervis</name>
    <dbReference type="NCBI Taxonomy" id="2557542"/>
    <lineage>
        <taxon>Eukaryota</taxon>
        <taxon>Sar</taxon>
        <taxon>Stramenopiles</taxon>
        <taxon>Ochrophyta</taxon>
        <taxon>Bolidophyceae</taxon>
        <taxon>Parmales</taxon>
        <taxon>Triparmaceae</taxon>
        <taxon>Triparma</taxon>
    </lineage>
</organism>
<comment type="similarity">
    <text evidence="2">Belongs to the glycosyltransferase 32 family.</text>
</comment>